<dbReference type="InterPro" id="IPR051481">
    <property type="entry name" value="BTB-POZ/Galectin-3-binding"/>
</dbReference>
<sequence length="481" mass="55989">MSTTTTSTKFLKSLSTDFTKLLFNAEDYNVIIKVGDSNFKAHSCILRARSPYFHSALSRDWAMKEGNNIIFEKPNISPKIFEMILSYLYSGTISLEQEHPTTILDLLTASDELILLELFTHVKEYFFEKHNKWIRQHPLQILYHTIFRIENCLELQDLCLEIICENPELVFGTTAFTAIEESVLISILKRDDLQMDEIDLWDYLIQWGIAHTFNIKSSSNFNPSLLSQNDLLELSETLKNCVPYIRFNHINIKDLPSRLKPFEILLLNHKKISSITYNNNSLINNINNEITSFPLDSKIIKLKHVAHIARWIDHQEDKNNIRDYRRLPIYDFKILLRGSRDDFSASTFHKLCDNKNATVIIIKVFGTREIIGGYNPISWKGGFFGSWMKSQDSFIFSLGDGENNLRESSKLCRIKPENVNMAVFCANMRGPCFGYRDLWMPNFNNLAINCDSDCNYYNGKIIEPKNFDIEDYEVFQIIKRE</sequence>
<dbReference type="InterPro" id="IPR000210">
    <property type="entry name" value="BTB/POZ_dom"/>
</dbReference>
<reference evidence="3 4" key="1">
    <citation type="submission" date="2016-04" db="EMBL/GenBank/DDBJ databases">
        <title>Genome analyses suggest a sexual origin of heterokaryosis in a supposedly ancient asexual fungus.</title>
        <authorList>
            <person name="Ropars J."/>
            <person name="Sedzielewska K."/>
            <person name="Noel J."/>
            <person name="Charron P."/>
            <person name="Farinelli L."/>
            <person name="Marton T."/>
            <person name="Kruger M."/>
            <person name="Pelin A."/>
            <person name="Brachmann A."/>
            <person name="Corradi N."/>
        </authorList>
    </citation>
    <scope>NUCLEOTIDE SEQUENCE [LARGE SCALE GENOMIC DNA]</scope>
    <source>
        <strain evidence="3 4">C2</strain>
    </source>
</reference>
<evidence type="ECO:0000259" key="1">
    <source>
        <dbReference type="PROSITE" id="PS50097"/>
    </source>
</evidence>
<name>A0A2N1P3A5_9GLOM</name>
<dbReference type="PROSITE" id="PS50097">
    <property type="entry name" value="BTB"/>
    <property type="match status" value="1"/>
</dbReference>
<dbReference type="Gene3D" id="3.30.710.10">
    <property type="entry name" value="Potassium Channel Kv1.1, Chain A"/>
    <property type="match status" value="1"/>
</dbReference>
<accession>A0A2N1P3A5</accession>
<dbReference type="InterPro" id="IPR011705">
    <property type="entry name" value="BACK"/>
</dbReference>
<dbReference type="Pfam" id="PF07534">
    <property type="entry name" value="TLD"/>
    <property type="match status" value="1"/>
</dbReference>
<evidence type="ECO:0000313" key="3">
    <source>
        <dbReference type="EMBL" id="PKK80621.1"/>
    </source>
</evidence>
<dbReference type="AlphaFoldDB" id="A0A2N1P3A5"/>
<feature type="domain" description="BTB" evidence="1">
    <location>
        <begin position="28"/>
        <end position="97"/>
    </location>
</feature>
<dbReference type="PROSITE" id="PS51886">
    <property type="entry name" value="TLDC"/>
    <property type="match status" value="1"/>
</dbReference>
<gene>
    <name evidence="3" type="ORF">RhiirC2_841595</name>
</gene>
<reference evidence="3 4" key="2">
    <citation type="submission" date="2017-10" db="EMBL/GenBank/DDBJ databases">
        <title>Extensive intraspecific genome diversity in a model arbuscular mycorrhizal fungus.</title>
        <authorList>
            <person name="Chen E.C.H."/>
            <person name="Morin E."/>
            <person name="Baudet D."/>
            <person name="Noel J."/>
            <person name="Ndikumana S."/>
            <person name="Charron P."/>
            <person name="St-Onge C."/>
            <person name="Giorgi J."/>
            <person name="Grigoriev I.V."/>
            <person name="Roux C."/>
            <person name="Martin F.M."/>
            <person name="Corradi N."/>
        </authorList>
    </citation>
    <scope>NUCLEOTIDE SEQUENCE [LARGE SCALE GENOMIC DNA]</scope>
    <source>
        <strain evidence="3 4">C2</strain>
    </source>
</reference>
<evidence type="ECO:0000259" key="2">
    <source>
        <dbReference type="PROSITE" id="PS51886"/>
    </source>
</evidence>
<dbReference type="CDD" id="cd18186">
    <property type="entry name" value="BTB_POZ_ZBTB_KLHL-like"/>
    <property type="match status" value="1"/>
</dbReference>
<evidence type="ECO:0000313" key="4">
    <source>
        <dbReference type="Proteomes" id="UP000233469"/>
    </source>
</evidence>
<dbReference type="SMART" id="SM00225">
    <property type="entry name" value="BTB"/>
    <property type="match status" value="1"/>
</dbReference>
<dbReference type="Proteomes" id="UP000233469">
    <property type="component" value="Unassembled WGS sequence"/>
</dbReference>
<dbReference type="SUPFAM" id="SSF54695">
    <property type="entry name" value="POZ domain"/>
    <property type="match status" value="1"/>
</dbReference>
<dbReference type="Pfam" id="PF07707">
    <property type="entry name" value="BACK"/>
    <property type="match status" value="1"/>
</dbReference>
<evidence type="ECO:0008006" key="5">
    <source>
        <dbReference type="Google" id="ProtNLM"/>
    </source>
</evidence>
<comment type="caution">
    <text evidence="3">The sequence shown here is derived from an EMBL/GenBank/DDBJ whole genome shotgun (WGS) entry which is preliminary data.</text>
</comment>
<feature type="domain" description="TLDc" evidence="2">
    <location>
        <begin position="298"/>
        <end position="478"/>
    </location>
</feature>
<organism evidence="3 4">
    <name type="scientific">Rhizophagus irregularis</name>
    <dbReference type="NCBI Taxonomy" id="588596"/>
    <lineage>
        <taxon>Eukaryota</taxon>
        <taxon>Fungi</taxon>
        <taxon>Fungi incertae sedis</taxon>
        <taxon>Mucoromycota</taxon>
        <taxon>Glomeromycotina</taxon>
        <taxon>Glomeromycetes</taxon>
        <taxon>Glomerales</taxon>
        <taxon>Glomeraceae</taxon>
        <taxon>Rhizophagus</taxon>
    </lineage>
</organism>
<dbReference type="InterPro" id="IPR006571">
    <property type="entry name" value="TLDc_dom"/>
</dbReference>
<dbReference type="Gene3D" id="1.25.40.420">
    <property type="match status" value="1"/>
</dbReference>
<dbReference type="InterPro" id="IPR011333">
    <property type="entry name" value="SKP1/BTB/POZ_sf"/>
</dbReference>
<dbReference type="VEuPathDB" id="FungiDB:RhiirA1_461929"/>
<dbReference type="VEuPathDB" id="FungiDB:FUN_003114"/>
<dbReference type="VEuPathDB" id="FungiDB:RhiirFUN_023788"/>
<proteinExistence type="predicted"/>
<dbReference type="PANTHER" id="PTHR24410">
    <property type="entry name" value="HL07962P-RELATED"/>
    <property type="match status" value="1"/>
</dbReference>
<dbReference type="Pfam" id="PF00651">
    <property type="entry name" value="BTB"/>
    <property type="match status" value="1"/>
</dbReference>
<dbReference type="EMBL" id="LLXL01000009">
    <property type="protein sequence ID" value="PKK80621.1"/>
    <property type="molecule type" value="Genomic_DNA"/>
</dbReference>
<dbReference type="PANTHER" id="PTHR24410:SF23">
    <property type="entry name" value="BTB DOMAIN-CONTAINING PROTEIN-RELATED"/>
    <property type="match status" value="1"/>
</dbReference>
<protein>
    <recommendedName>
        <fullName evidence="5">Serine-enriched protein</fullName>
    </recommendedName>
</protein>